<feature type="domain" description="DDE-1" evidence="1">
    <location>
        <begin position="35"/>
        <end position="134"/>
    </location>
</feature>
<gene>
    <name evidence="2" type="ORF">PAPOLLO_LOCUS21495</name>
</gene>
<dbReference type="InterPro" id="IPR004875">
    <property type="entry name" value="DDE_SF_endonuclease_dom"/>
</dbReference>
<name>A0A8S3XR56_PARAO</name>
<protein>
    <submittedName>
        <fullName evidence="2">(apollo) hypothetical protein</fullName>
    </submittedName>
</protein>
<dbReference type="Proteomes" id="UP000691718">
    <property type="component" value="Unassembled WGS sequence"/>
</dbReference>
<evidence type="ECO:0000259" key="1">
    <source>
        <dbReference type="Pfam" id="PF03184"/>
    </source>
</evidence>
<evidence type="ECO:0000313" key="2">
    <source>
        <dbReference type="EMBL" id="CAG5038973.1"/>
    </source>
</evidence>
<reference evidence="2" key="1">
    <citation type="submission" date="2021-04" db="EMBL/GenBank/DDBJ databases">
        <authorList>
            <person name="Tunstrom K."/>
        </authorList>
    </citation>
    <scope>NUCLEOTIDE SEQUENCE</scope>
</reference>
<dbReference type="AlphaFoldDB" id="A0A8S3XR56"/>
<organism evidence="2 3">
    <name type="scientific">Parnassius apollo</name>
    <name type="common">Apollo butterfly</name>
    <name type="synonym">Papilio apollo</name>
    <dbReference type="NCBI Taxonomy" id="110799"/>
    <lineage>
        <taxon>Eukaryota</taxon>
        <taxon>Metazoa</taxon>
        <taxon>Ecdysozoa</taxon>
        <taxon>Arthropoda</taxon>
        <taxon>Hexapoda</taxon>
        <taxon>Insecta</taxon>
        <taxon>Pterygota</taxon>
        <taxon>Neoptera</taxon>
        <taxon>Endopterygota</taxon>
        <taxon>Lepidoptera</taxon>
        <taxon>Glossata</taxon>
        <taxon>Ditrysia</taxon>
        <taxon>Papilionoidea</taxon>
        <taxon>Papilionidae</taxon>
        <taxon>Parnassiinae</taxon>
        <taxon>Parnassini</taxon>
        <taxon>Parnassius</taxon>
        <taxon>Parnassius</taxon>
    </lineage>
</organism>
<sequence length="172" mass="19954">MVIAMNVTGHFVPKWKNMCEQLMRGSPPGAIGVAHPSGWIQMQIFTDWFKHFIKHTNPTPESKVLLILDGHYSHTRNIDFIDIARENNVKIVSIPPHTTPKLQPLDKIFMRPLKTCYSEEIRMWIRNYNRPLSPYDIVELFGRSYLKVQTVPLFALSSSSDCLSRYRPLTIE</sequence>
<dbReference type="EMBL" id="CAJQZP010001331">
    <property type="protein sequence ID" value="CAG5038973.1"/>
    <property type="molecule type" value="Genomic_DNA"/>
</dbReference>
<keyword evidence="3" id="KW-1185">Reference proteome</keyword>
<comment type="caution">
    <text evidence="2">The sequence shown here is derived from an EMBL/GenBank/DDBJ whole genome shotgun (WGS) entry which is preliminary data.</text>
</comment>
<dbReference type="Pfam" id="PF03184">
    <property type="entry name" value="DDE_1"/>
    <property type="match status" value="1"/>
</dbReference>
<evidence type="ECO:0000313" key="3">
    <source>
        <dbReference type="Proteomes" id="UP000691718"/>
    </source>
</evidence>
<proteinExistence type="predicted"/>
<dbReference type="GO" id="GO:0003676">
    <property type="term" value="F:nucleic acid binding"/>
    <property type="evidence" value="ECO:0007669"/>
    <property type="project" value="InterPro"/>
</dbReference>
<dbReference type="OrthoDB" id="8194222at2759"/>
<accession>A0A8S3XR56</accession>